<proteinExistence type="predicted"/>
<reference evidence="5 6" key="1">
    <citation type="submission" date="2019-01" db="EMBL/GenBank/DDBJ databases">
        <title>Flavobacterium sp. nov.,isolated from freshwater.</title>
        <authorList>
            <person name="Zhang R."/>
            <person name="Du Z.-J."/>
        </authorList>
    </citation>
    <scope>NUCLEOTIDE SEQUENCE [LARGE SCALE GENOMIC DNA]</scope>
    <source>
        <strain evidence="5 6">1E403</strain>
    </source>
</reference>
<dbReference type="Gene3D" id="2.40.50.1020">
    <property type="entry name" value="LytTr DNA-binding domain"/>
    <property type="match status" value="1"/>
</dbReference>
<sequence>MKQKITFLFLLSCCLSYGQSLSALITRNIEANPDSTIVSLKKLAVKSGSDYAKNQYIIGKCYAFLNKEDFALIHFINAKKEFDKLKNIEFSKDIALDAYLVISSQENYNKYGTSFLDEYYSYALKNNSDIRLAYAYSEYAKNAHDKIDENLKDQRVPDNAFKLFSKALVHAKKTNDDVIKGKVYGNIGTLMVTWQKYNMARSYLDSAGIYINRTGDRFHLFANNYSYANSYFTEGRDKEAIVYFLKAEKIQLPYYKGKSKRMLYKKIAETFDYLNNNKERREYEKKHDSLDSQIKDMEQNAVVHEINTKYEVEKKDRQINALQKIKMKLIQNKIVFSILLFLVFLLALYSFIRWKKIDYNKKRLEAEKKDIEIEHTKTVEQLEKVKQLVIEDHLILKNKSKIYLDKLIYIKAEDHYLNLVSTDGKRNFIRGKLSHLVTELPPNFVKCHRSYVVNKNYIKSVSSKTLLLTNFEEVPVSRSFKLE</sequence>
<keyword evidence="6" id="KW-1185">Reference proteome</keyword>
<gene>
    <name evidence="5" type="ORF">EPI11_15620</name>
</gene>
<dbReference type="SUPFAM" id="SSF48452">
    <property type="entry name" value="TPR-like"/>
    <property type="match status" value="1"/>
</dbReference>
<keyword evidence="1" id="KW-0175">Coiled coil</keyword>
<dbReference type="EMBL" id="SBII01000012">
    <property type="protein sequence ID" value="RWW92338.1"/>
    <property type="molecule type" value="Genomic_DNA"/>
</dbReference>
<feature type="chain" id="PRO_5018783067" evidence="3">
    <location>
        <begin position="23"/>
        <end position="483"/>
    </location>
</feature>
<keyword evidence="2" id="KW-0812">Transmembrane</keyword>
<evidence type="ECO:0000256" key="3">
    <source>
        <dbReference type="SAM" id="SignalP"/>
    </source>
</evidence>
<name>A0A3S4STW0_9FLAO</name>
<dbReference type="GO" id="GO:0003677">
    <property type="term" value="F:DNA binding"/>
    <property type="evidence" value="ECO:0007669"/>
    <property type="project" value="InterPro"/>
</dbReference>
<dbReference type="InterPro" id="IPR007492">
    <property type="entry name" value="LytTR_DNA-bd_dom"/>
</dbReference>
<evidence type="ECO:0000313" key="6">
    <source>
        <dbReference type="Proteomes" id="UP000287527"/>
    </source>
</evidence>
<feature type="domain" description="HTH LytTR-type" evidence="4">
    <location>
        <begin position="404"/>
        <end position="483"/>
    </location>
</feature>
<organism evidence="5 6">
    <name type="scientific">Flavobacterium cerinum</name>
    <dbReference type="NCBI Taxonomy" id="2502784"/>
    <lineage>
        <taxon>Bacteria</taxon>
        <taxon>Pseudomonadati</taxon>
        <taxon>Bacteroidota</taxon>
        <taxon>Flavobacteriia</taxon>
        <taxon>Flavobacteriales</taxon>
        <taxon>Flavobacteriaceae</taxon>
        <taxon>Flavobacterium</taxon>
    </lineage>
</organism>
<dbReference type="RefSeq" id="WP_128390919.1">
    <property type="nucleotide sequence ID" value="NZ_SBII01000012.1"/>
</dbReference>
<dbReference type="OrthoDB" id="2962330at2"/>
<dbReference type="GO" id="GO:0000156">
    <property type="term" value="F:phosphorelay response regulator activity"/>
    <property type="evidence" value="ECO:0007669"/>
    <property type="project" value="InterPro"/>
</dbReference>
<evidence type="ECO:0000259" key="4">
    <source>
        <dbReference type="PROSITE" id="PS50930"/>
    </source>
</evidence>
<dbReference type="SMART" id="SM00850">
    <property type="entry name" value="LytTR"/>
    <property type="match status" value="1"/>
</dbReference>
<dbReference type="InterPro" id="IPR011990">
    <property type="entry name" value="TPR-like_helical_dom_sf"/>
</dbReference>
<protein>
    <submittedName>
        <fullName evidence="5">Response regulator transcription factor</fullName>
    </submittedName>
</protein>
<dbReference type="InterPro" id="IPR046947">
    <property type="entry name" value="LytR-like"/>
</dbReference>
<feature type="coiled-coil region" evidence="1">
    <location>
        <begin position="280"/>
        <end position="332"/>
    </location>
</feature>
<dbReference type="PANTHER" id="PTHR37299">
    <property type="entry name" value="TRANSCRIPTIONAL REGULATOR-RELATED"/>
    <property type="match status" value="1"/>
</dbReference>
<keyword evidence="2" id="KW-1133">Transmembrane helix</keyword>
<keyword evidence="3" id="KW-0732">Signal</keyword>
<accession>A0A3S4STW0</accession>
<feature type="signal peptide" evidence="3">
    <location>
        <begin position="1"/>
        <end position="22"/>
    </location>
</feature>
<evidence type="ECO:0000256" key="2">
    <source>
        <dbReference type="SAM" id="Phobius"/>
    </source>
</evidence>
<dbReference type="AlphaFoldDB" id="A0A3S4STW0"/>
<dbReference type="Pfam" id="PF04397">
    <property type="entry name" value="LytTR"/>
    <property type="match status" value="1"/>
</dbReference>
<evidence type="ECO:0000256" key="1">
    <source>
        <dbReference type="SAM" id="Coils"/>
    </source>
</evidence>
<comment type="caution">
    <text evidence="5">The sequence shown here is derived from an EMBL/GenBank/DDBJ whole genome shotgun (WGS) entry which is preliminary data.</text>
</comment>
<dbReference type="Gene3D" id="1.25.40.10">
    <property type="entry name" value="Tetratricopeptide repeat domain"/>
    <property type="match status" value="1"/>
</dbReference>
<feature type="transmembrane region" description="Helical" evidence="2">
    <location>
        <begin position="334"/>
        <end position="352"/>
    </location>
</feature>
<dbReference type="Proteomes" id="UP000287527">
    <property type="component" value="Unassembled WGS sequence"/>
</dbReference>
<keyword evidence="2" id="KW-0472">Membrane</keyword>
<evidence type="ECO:0000313" key="5">
    <source>
        <dbReference type="EMBL" id="RWW92338.1"/>
    </source>
</evidence>
<dbReference type="PROSITE" id="PS50930">
    <property type="entry name" value="HTH_LYTTR"/>
    <property type="match status" value="1"/>
</dbReference>
<dbReference type="PANTHER" id="PTHR37299:SF1">
    <property type="entry name" value="STAGE 0 SPORULATION PROTEIN A HOMOLOG"/>
    <property type="match status" value="1"/>
</dbReference>